<gene>
    <name evidence="2" type="ORF">LCGC14_1288190</name>
</gene>
<feature type="compositionally biased region" description="Basic and acidic residues" evidence="1">
    <location>
        <begin position="430"/>
        <end position="446"/>
    </location>
</feature>
<organism evidence="2">
    <name type="scientific">marine sediment metagenome</name>
    <dbReference type="NCBI Taxonomy" id="412755"/>
    <lineage>
        <taxon>unclassified sequences</taxon>
        <taxon>metagenomes</taxon>
        <taxon>ecological metagenomes</taxon>
    </lineage>
</organism>
<proteinExistence type="predicted"/>
<dbReference type="AlphaFoldDB" id="A0A0F9KTA5"/>
<sequence>HHSGLSIPTIRLRMQGNKEGEIVPDPELMAWDLLQTAVNRMRGMVDKHQTEENPQHSHDPNRVALPDAMLGALRNLGDKYLAEDATQLLWDNPKASVEAWTQWLDGKEVGLKEALETKLPRNWAADEKRNYARKAQEGLETISALRAALDKDVSPVAHAHPETKITPEDNPDAPHGYPVDPRAFNDCPGDGSREPTHRELAEPEESEEYYLNLALKSLNKADSTLGAIAGSKIHEAYTVAMDGIYRLGHLTQEQRIDLSSAITEALDAFHKEIGDMGDLEIPADDVALLMKSYWEQGAGKGIWGDEPADVMGEALDKIIETFKRDKGRPPTKDEVQAGLLFSLDVALKKHLMKARPRRDKCMKCDMPPEVVVIWAEGMAQAWFCEDCLKEWKKENGDDIVSEKKVDGKVEKHCTGEMHYHAPDFEGPACDKMDKHAEHDQKTHGEGWEQTPAHGSDYDESGAPKPHSHGPVSHIHKPQKHYAGGGKVEKHRDRMGSTAHHTTHEQRVETPHDHKAPDGKRFSHTHRYSLRTHGHPRGVSYAKPKPAPIKKHRDKLGSTAHHKTGGIAAPPPGSAPQAVETMEERVKTLTAEIRERNAQGANLRLSPGHRNAPYAVTGMDALQRPLRLMGSVEEITQALRENSAEVDEQRKMDKRRRGRTLTGIRRRCPEGQHRHPDYDYCHPEGRKHLVQPGPTGTLTGHKVDNYAVPIEVGKVNEVRVYEGDGVSPMDVVREQVARASFAGAVATVLKHHTGVRGRDFLMDEKQQVEPENVSVMGGVRVPGNRNQEGHATTEIEQGGDVEGISGTKVNIATEPVEQAPPSHGIAQQGAVSPPQGVQGIGETPEFIQVHDDQPMHGARKENEGTGLDPRADADNRGAPVAHQSRRP</sequence>
<protein>
    <submittedName>
        <fullName evidence="2">Uncharacterized protein</fullName>
    </submittedName>
</protein>
<feature type="compositionally biased region" description="Basic and acidic residues" evidence="1">
    <location>
        <begin position="157"/>
        <end position="167"/>
    </location>
</feature>
<feature type="compositionally biased region" description="Basic and acidic residues" evidence="1">
    <location>
        <begin position="191"/>
        <end position="201"/>
    </location>
</feature>
<feature type="region of interest" description="Disordered" evidence="1">
    <location>
        <begin position="430"/>
        <end position="575"/>
    </location>
</feature>
<feature type="compositionally biased region" description="Basic residues" evidence="1">
    <location>
        <begin position="547"/>
        <end position="563"/>
    </location>
</feature>
<evidence type="ECO:0000256" key="1">
    <source>
        <dbReference type="SAM" id="MobiDB-lite"/>
    </source>
</evidence>
<feature type="compositionally biased region" description="Basic and acidic residues" evidence="1">
    <location>
        <begin position="501"/>
        <end position="520"/>
    </location>
</feature>
<feature type="region of interest" description="Disordered" evidence="1">
    <location>
        <begin position="818"/>
        <end position="886"/>
    </location>
</feature>
<feature type="non-terminal residue" evidence="2">
    <location>
        <position position="1"/>
    </location>
</feature>
<accession>A0A0F9KTA5</accession>
<feature type="compositionally biased region" description="Basic residues" evidence="1">
    <location>
        <begin position="521"/>
        <end position="535"/>
    </location>
</feature>
<comment type="caution">
    <text evidence="2">The sequence shown here is derived from an EMBL/GenBank/DDBJ whole genome shotgun (WGS) entry which is preliminary data.</text>
</comment>
<dbReference type="EMBL" id="LAZR01007395">
    <property type="protein sequence ID" value="KKM85529.1"/>
    <property type="molecule type" value="Genomic_DNA"/>
</dbReference>
<name>A0A0F9KTA5_9ZZZZ</name>
<evidence type="ECO:0000313" key="2">
    <source>
        <dbReference type="EMBL" id="KKM85529.1"/>
    </source>
</evidence>
<feature type="compositionally biased region" description="Basic and acidic residues" evidence="1">
    <location>
        <begin position="847"/>
        <end position="874"/>
    </location>
</feature>
<feature type="region of interest" description="Disordered" evidence="1">
    <location>
        <begin position="157"/>
        <end position="204"/>
    </location>
</feature>
<reference evidence="2" key="1">
    <citation type="journal article" date="2015" name="Nature">
        <title>Complex archaea that bridge the gap between prokaryotes and eukaryotes.</title>
        <authorList>
            <person name="Spang A."/>
            <person name="Saw J.H."/>
            <person name="Jorgensen S.L."/>
            <person name="Zaremba-Niedzwiedzka K."/>
            <person name="Martijn J."/>
            <person name="Lind A.E."/>
            <person name="van Eijk R."/>
            <person name="Schleper C."/>
            <person name="Guy L."/>
            <person name="Ettema T.J."/>
        </authorList>
    </citation>
    <scope>NUCLEOTIDE SEQUENCE</scope>
</reference>